<dbReference type="Pfam" id="PF08281">
    <property type="entry name" value="Sigma70_r4_2"/>
    <property type="match status" value="1"/>
</dbReference>
<evidence type="ECO:0000259" key="5">
    <source>
        <dbReference type="Pfam" id="PF04542"/>
    </source>
</evidence>
<dbReference type="GO" id="GO:0016987">
    <property type="term" value="F:sigma factor activity"/>
    <property type="evidence" value="ECO:0007669"/>
    <property type="project" value="UniProtKB-KW"/>
</dbReference>
<dbReference type="CDD" id="cd06171">
    <property type="entry name" value="Sigma70_r4"/>
    <property type="match status" value="1"/>
</dbReference>
<dbReference type="GO" id="GO:0003677">
    <property type="term" value="F:DNA binding"/>
    <property type="evidence" value="ECO:0007669"/>
    <property type="project" value="InterPro"/>
</dbReference>
<evidence type="ECO:0000313" key="7">
    <source>
        <dbReference type="EMBL" id="RIH63594.1"/>
    </source>
</evidence>
<dbReference type="InterPro" id="IPR039425">
    <property type="entry name" value="RNA_pol_sigma-70-like"/>
</dbReference>
<dbReference type="SUPFAM" id="SSF88946">
    <property type="entry name" value="Sigma2 domain of RNA polymerase sigma factors"/>
    <property type="match status" value="1"/>
</dbReference>
<feature type="domain" description="RNA polymerase sigma-70 region 2" evidence="5">
    <location>
        <begin position="29"/>
        <end position="89"/>
    </location>
</feature>
<evidence type="ECO:0000256" key="4">
    <source>
        <dbReference type="ARBA" id="ARBA00023163"/>
    </source>
</evidence>
<dbReference type="InterPro" id="IPR014327">
    <property type="entry name" value="RNA_pol_sigma70_bacteroid"/>
</dbReference>
<dbReference type="Gene3D" id="1.10.10.10">
    <property type="entry name" value="Winged helix-like DNA-binding domain superfamily/Winged helix DNA-binding domain"/>
    <property type="match status" value="1"/>
</dbReference>
<evidence type="ECO:0000259" key="6">
    <source>
        <dbReference type="Pfam" id="PF08281"/>
    </source>
</evidence>
<dbReference type="PANTHER" id="PTHR43133:SF46">
    <property type="entry name" value="RNA POLYMERASE SIGMA-70 FACTOR ECF SUBFAMILY"/>
    <property type="match status" value="1"/>
</dbReference>
<proteinExistence type="inferred from homology"/>
<evidence type="ECO:0000313" key="8">
    <source>
        <dbReference type="Proteomes" id="UP000266441"/>
    </source>
</evidence>
<dbReference type="InterPro" id="IPR013324">
    <property type="entry name" value="RNA_pol_sigma_r3/r4-like"/>
</dbReference>
<dbReference type="InterPro" id="IPR007627">
    <property type="entry name" value="RNA_pol_sigma70_r2"/>
</dbReference>
<dbReference type="AlphaFoldDB" id="A0A399CUU2"/>
<dbReference type="Gene3D" id="1.10.1740.10">
    <property type="match status" value="1"/>
</dbReference>
<dbReference type="OrthoDB" id="1119198at2"/>
<dbReference type="InterPro" id="IPR013325">
    <property type="entry name" value="RNA_pol_sigma_r2"/>
</dbReference>
<dbReference type="Pfam" id="PF04542">
    <property type="entry name" value="Sigma70_r2"/>
    <property type="match status" value="1"/>
</dbReference>
<protein>
    <submittedName>
        <fullName evidence="7">RNA polymerase sigma-70 factor</fullName>
    </submittedName>
</protein>
<dbReference type="InterPro" id="IPR013249">
    <property type="entry name" value="RNA_pol_sigma70_r4_t2"/>
</dbReference>
<evidence type="ECO:0000256" key="2">
    <source>
        <dbReference type="ARBA" id="ARBA00023015"/>
    </source>
</evidence>
<dbReference type="InterPro" id="IPR014284">
    <property type="entry name" value="RNA_pol_sigma-70_dom"/>
</dbReference>
<dbReference type="NCBIfam" id="TIGR02937">
    <property type="entry name" value="sigma70-ECF"/>
    <property type="match status" value="1"/>
</dbReference>
<keyword evidence="2" id="KW-0805">Transcription regulation</keyword>
<reference evidence="7 8" key="1">
    <citation type="journal article" date="2015" name="Int. J. Syst. Evol. Microbiol.">
        <title>Mariniphaga sediminis sp. nov., isolated from coastal sediment.</title>
        <authorList>
            <person name="Wang F.Q."/>
            <person name="Shen Q.Y."/>
            <person name="Chen G.J."/>
            <person name="Du Z.J."/>
        </authorList>
    </citation>
    <scope>NUCLEOTIDE SEQUENCE [LARGE SCALE GENOMIC DNA]</scope>
    <source>
        <strain evidence="7 8">SY21</strain>
    </source>
</reference>
<evidence type="ECO:0000256" key="1">
    <source>
        <dbReference type="ARBA" id="ARBA00010641"/>
    </source>
</evidence>
<dbReference type="NCBIfam" id="TIGR02985">
    <property type="entry name" value="Sig70_bacteroi1"/>
    <property type="match status" value="1"/>
</dbReference>
<keyword evidence="4" id="KW-0804">Transcription</keyword>
<keyword evidence="8" id="KW-1185">Reference proteome</keyword>
<name>A0A399CUU2_9BACT</name>
<evidence type="ECO:0000256" key="3">
    <source>
        <dbReference type="ARBA" id="ARBA00023082"/>
    </source>
</evidence>
<dbReference type="RefSeq" id="WP_119351405.1">
    <property type="nucleotide sequence ID" value="NZ_QWET01000018.1"/>
</dbReference>
<accession>A0A399CUU2</accession>
<comment type="caution">
    <text evidence="7">The sequence shown here is derived from an EMBL/GenBank/DDBJ whole genome shotgun (WGS) entry which is preliminary data.</text>
</comment>
<dbReference type="SUPFAM" id="SSF88659">
    <property type="entry name" value="Sigma3 and sigma4 domains of RNA polymerase sigma factors"/>
    <property type="match status" value="1"/>
</dbReference>
<dbReference type="EMBL" id="QWET01000018">
    <property type="protein sequence ID" value="RIH63594.1"/>
    <property type="molecule type" value="Genomic_DNA"/>
</dbReference>
<comment type="similarity">
    <text evidence="1">Belongs to the sigma-70 factor family. ECF subfamily.</text>
</comment>
<dbReference type="InterPro" id="IPR036388">
    <property type="entry name" value="WH-like_DNA-bd_sf"/>
</dbReference>
<dbReference type="Proteomes" id="UP000266441">
    <property type="component" value="Unassembled WGS sequence"/>
</dbReference>
<gene>
    <name evidence="7" type="ORF">D1164_18585</name>
</gene>
<keyword evidence="3" id="KW-0731">Sigma factor</keyword>
<feature type="domain" description="RNA polymerase sigma factor 70 region 4 type 2" evidence="6">
    <location>
        <begin position="125"/>
        <end position="176"/>
    </location>
</feature>
<dbReference type="GO" id="GO:0006352">
    <property type="term" value="P:DNA-templated transcription initiation"/>
    <property type="evidence" value="ECO:0007669"/>
    <property type="project" value="InterPro"/>
</dbReference>
<dbReference type="PANTHER" id="PTHR43133">
    <property type="entry name" value="RNA POLYMERASE ECF-TYPE SIGMA FACTO"/>
    <property type="match status" value="1"/>
</dbReference>
<organism evidence="7 8">
    <name type="scientific">Mariniphaga sediminis</name>
    <dbReference type="NCBI Taxonomy" id="1628158"/>
    <lineage>
        <taxon>Bacteria</taxon>
        <taxon>Pseudomonadati</taxon>
        <taxon>Bacteroidota</taxon>
        <taxon>Bacteroidia</taxon>
        <taxon>Marinilabiliales</taxon>
        <taxon>Prolixibacteraceae</taxon>
        <taxon>Mariniphaga</taxon>
    </lineage>
</organism>
<sequence>MHPSGNCNIEKLKDGNKSEFEKIYLDFFDVLYALCFQYAQSKSVAEELVQDAFMKLWEIKEELQDNTNIKNFLFTIAKNNSLNYLRSRQIAFKHLTRIKERESYYAAQSLEYLGDDVIEFEELMRMIDKAIEELPAELKEAFTMNRYSDMKYAEIAEKLQVSIKTVEARISRALKILRKELKGYLSVIFMSF</sequence>